<reference evidence="1 2" key="1">
    <citation type="journal article" date="2012" name="Genome Biol.">
        <title>Genome and low-iron response of an oceanic diatom adapted to chronic iron limitation.</title>
        <authorList>
            <person name="Lommer M."/>
            <person name="Specht M."/>
            <person name="Roy A.S."/>
            <person name="Kraemer L."/>
            <person name="Andreson R."/>
            <person name="Gutowska M.A."/>
            <person name="Wolf J."/>
            <person name="Bergner S.V."/>
            <person name="Schilhabel M.B."/>
            <person name="Klostermeier U.C."/>
            <person name="Beiko R.G."/>
            <person name="Rosenstiel P."/>
            <person name="Hippler M."/>
            <person name="Laroche J."/>
        </authorList>
    </citation>
    <scope>NUCLEOTIDE SEQUENCE [LARGE SCALE GENOMIC DNA]</scope>
    <source>
        <strain evidence="1 2">CCMP1005</strain>
    </source>
</reference>
<proteinExistence type="predicted"/>
<evidence type="ECO:0000313" key="1">
    <source>
        <dbReference type="EMBL" id="EJK63146.1"/>
    </source>
</evidence>
<dbReference type="Gene3D" id="2.60.120.620">
    <property type="entry name" value="q2cbj1_9rhob like domain"/>
    <property type="match status" value="1"/>
</dbReference>
<keyword evidence="2" id="KW-1185">Reference proteome</keyword>
<comment type="caution">
    <text evidence="1">The sequence shown here is derived from an EMBL/GenBank/DDBJ whole genome shotgun (WGS) entry which is preliminary data.</text>
</comment>
<name>K0SQ70_THAOC</name>
<dbReference type="EMBL" id="AGNL01018407">
    <property type="protein sequence ID" value="EJK63146.1"/>
    <property type="molecule type" value="Genomic_DNA"/>
</dbReference>
<sequence length="170" mass="18700">MSALKLNLHVASTADDLLNSRTRPCCCSSDIESLRGAFAEDGFLVFPDAIDLCVVSDLQSKLDDVLTDPLSSTQAERIDPLGLPPTATRKKGRVLQIINVHKSNRKFREIATSPELGRLVSKLAGWQQGARLAQDQVWAKPPGAPPLVFHRDSPYFMFEPDDVVTVWVAC</sequence>
<organism evidence="1 2">
    <name type="scientific">Thalassiosira oceanica</name>
    <name type="common">Marine diatom</name>
    <dbReference type="NCBI Taxonomy" id="159749"/>
    <lineage>
        <taxon>Eukaryota</taxon>
        <taxon>Sar</taxon>
        <taxon>Stramenopiles</taxon>
        <taxon>Ochrophyta</taxon>
        <taxon>Bacillariophyta</taxon>
        <taxon>Coscinodiscophyceae</taxon>
        <taxon>Thalassiosirophycidae</taxon>
        <taxon>Thalassiosirales</taxon>
        <taxon>Thalassiosiraceae</taxon>
        <taxon>Thalassiosira</taxon>
    </lineage>
</organism>
<dbReference type="InterPro" id="IPR008775">
    <property type="entry name" value="Phytyl_CoA_dOase-like"/>
</dbReference>
<dbReference type="Proteomes" id="UP000266841">
    <property type="component" value="Unassembled WGS sequence"/>
</dbReference>
<dbReference type="OrthoDB" id="445007at2759"/>
<dbReference type="eggNOG" id="ENOG502S8QC">
    <property type="taxonomic scope" value="Eukaryota"/>
</dbReference>
<dbReference type="Pfam" id="PF05721">
    <property type="entry name" value="PhyH"/>
    <property type="match status" value="1"/>
</dbReference>
<protein>
    <submittedName>
        <fullName evidence="1">Uncharacterized protein</fullName>
    </submittedName>
</protein>
<dbReference type="SUPFAM" id="SSF51197">
    <property type="entry name" value="Clavaminate synthase-like"/>
    <property type="match status" value="1"/>
</dbReference>
<accession>K0SQ70</accession>
<evidence type="ECO:0000313" key="2">
    <source>
        <dbReference type="Proteomes" id="UP000266841"/>
    </source>
</evidence>
<gene>
    <name evidence="1" type="ORF">THAOC_16215</name>
</gene>
<dbReference type="AlphaFoldDB" id="K0SQ70"/>